<name>A0ABX2GUN0_9FIRM</name>
<dbReference type="InterPro" id="IPR005094">
    <property type="entry name" value="Endonuclease_MobA/VirD2"/>
</dbReference>
<keyword evidence="3" id="KW-1185">Reference proteome</keyword>
<organism evidence="2 3">
    <name type="scientific">Blautia wexlerae</name>
    <dbReference type="NCBI Taxonomy" id="418240"/>
    <lineage>
        <taxon>Bacteria</taxon>
        <taxon>Bacillati</taxon>
        <taxon>Bacillota</taxon>
        <taxon>Clostridia</taxon>
        <taxon>Lachnospirales</taxon>
        <taxon>Lachnospiraceae</taxon>
        <taxon>Blautia</taxon>
    </lineage>
</organism>
<protein>
    <submittedName>
        <fullName evidence="2">Relaxase/mobilization nuclease domain-containing protein</fullName>
    </submittedName>
</protein>
<evidence type="ECO:0000313" key="2">
    <source>
        <dbReference type="EMBL" id="NSF75474.1"/>
    </source>
</evidence>
<dbReference type="Pfam" id="PF03432">
    <property type="entry name" value="Relaxase"/>
    <property type="match status" value="1"/>
</dbReference>
<proteinExistence type="predicted"/>
<dbReference type="RefSeq" id="WP_173744526.1">
    <property type="nucleotide sequence ID" value="NZ_JAAIPF010000110.1"/>
</dbReference>
<feature type="non-terminal residue" evidence="2">
    <location>
        <position position="155"/>
    </location>
</feature>
<sequence length="155" mass="17780">MAVIKAVSSKAGIGHAIDYVTKKEKTEEKLVSGLHCEPETVKEEMQATKELWGKTDGRTYKHYVQSYHEDEKITPEQAHKNAVELAEHTKAWKGHEVLIATHIDKGHIHTHFIVNSVNYEDGHKLQWSKHDLKDLKERCNEQSREQGLHVPEKGK</sequence>
<evidence type="ECO:0000259" key="1">
    <source>
        <dbReference type="Pfam" id="PF03432"/>
    </source>
</evidence>
<comment type="caution">
    <text evidence="2">The sequence shown here is derived from an EMBL/GenBank/DDBJ whole genome shotgun (WGS) entry which is preliminary data.</text>
</comment>
<dbReference type="EMBL" id="JAAIPF010000110">
    <property type="protein sequence ID" value="NSF75474.1"/>
    <property type="molecule type" value="Genomic_DNA"/>
</dbReference>
<evidence type="ECO:0000313" key="3">
    <source>
        <dbReference type="Proteomes" id="UP000822152"/>
    </source>
</evidence>
<feature type="domain" description="MobA/VirD2-like nuclease" evidence="1">
    <location>
        <begin position="19"/>
        <end position="148"/>
    </location>
</feature>
<accession>A0ABX2GUN0</accession>
<gene>
    <name evidence="2" type="ORF">G4952_17185</name>
</gene>
<dbReference type="Proteomes" id="UP000822152">
    <property type="component" value="Unassembled WGS sequence"/>
</dbReference>
<reference evidence="2 3" key="1">
    <citation type="journal article" date="2020" name="Cell Host Microbe">
        <title>Functional and Genomic Variation between Human-Derived Isolates of Lachnospiraceae Reveals Inter- and Intra-Species Diversity.</title>
        <authorList>
            <person name="Sorbara M.T."/>
            <person name="Littmann E.R."/>
            <person name="Fontana E."/>
            <person name="Moody T.U."/>
            <person name="Kohout C.E."/>
            <person name="Gjonbalaj M."/>
            <person name="Eaton V."/>
            <person name="Seok R."/>
            <person name="Leiner I.M."/>
            <person name="Pamer E.G."/>
        </authorList>
    </citation>
    <scope>NUCLEOTIDE SEQUENCE [LARGE SCALE GENOMIC DNA]</scope>
    <source>
        <strain evidence="2 3">MSK.20.11</strain>
    </source>
</reference>